<sequence length="40" mass="4092">MAHQIILALPGKQDVNPGSRAEACAAVAEWDAKKAGSKAS</sequence>
<name>A0ABT7A255_9ACTN</name>
<dbReference type="Proteomes" id="UP001214441">
    <property type="component" value="Unassembled WGS sequence"/>
</dbReference>
<dbReference type="EMBL" id="JANCPR020000029">
    <property type="protein sequence ID" value="MDJ1135400.1"/>
    <property type="molecule type" value="Genomic_DNA"/>
</dbReference>
<evidence type="ECO:0000313" key="2">
    <source>
        <dbReference type="Proteomes" id="UP001214441"/>
    </source>
</evidence>
<reference evidence="1 2" key="1">
    <citation type="submission" date="2023-05" db="EMBL/GenBank/DDBJ databases">
        <title>Streptantibioticus silvisoli sp. nov., acidotolerant actinomycetes 1 from pine litter.</title>
        <authorList>
            <person name="Swiecimska M."/>
            <person name="Golinska P."/>
            <person name="Sangal V."/>
            <person name="Wachnowicz B."/>
            <person name="Goodfellow M."/>
        </authorList>
    </citation>
    <scope>NUCLEOTIDE SEQUENCE [LARGE SCALE GENOMIC DNA]</scope>
    <source>
        <strain evidence="1 2">DSM 42109</strain>
    </source>
</reference>
<dbReference type="RefSeq" id="WP_274043130.1">
    <property type="nucleotide sequence ID" value="NZ_JANCPR020000029.1"/>
</dbReference>
<proteinExistence type="predicted"/>
<gene>
    <name evidence="1" type="ORF">NMN56_026225</name>
</gene>
<comment type="caution">
    <text evidence="1">The sequence shown here is derived from an EMBL/GenBank/DDBJ whole genome shotgun (WGS) entry which is preliminary data.</text>
</comment>
<accession>A0ABT7A255</accession>
<organism evidence="1 2">
    <name type="scientific">Streptomyces iconiensis</name>
    <dbReference type="NCBI Taxonomy" id="1384038"/>
    <lineage>
        <taxon>Bacteria</taxon>
        <taxon>Bacillati</taxon>
        <taxon>Actinomycetota</taxon>
        <taxon>Actinomycetes</taxon>
        <taxon>Kitasatosporales</taxon>
        <taxon>Streptomycetaceae</taxon>
        <taxon>Streptomyces</taxon>
    </lineage>
</organism>
<keyword evidence="2" id="KW-1185">Reference proteome</keyword>
<protein>
    <submittedName>
        <fullName evidence="1">Uncharacterized protein</fullName>
    </submittedName>
</protein>
<evidence type="ECO:0000313" key="1">
    <source>
        <dbReference type="EMBL" id="MDJ1135400.1"/>
    </source>
</evidence>